<feature type="compositionally biased region" description="Pro residues" evidence="2">
    <location>
        <begin position="639"/>
        <end position="651"/>
    </location>
</feature>
<dbReference type="PANTHER" id="PTHR46033:SF65">
    <property type="entry name" value="AMINOTRANSFERASE-LIKE PLANT MOBILE DOMAIN-CONTAINING PROTEIN"/>
    <property type="match status" value="1"/>
</dbReference>
<organism evidence="4 5">
    <name type="scientific">Oryza sativa subsp. japonica</name>
    <name type="common">Rice</name>
    <dbReference type="NCBI Taxonomy" id="39947"/>
    <lineage>
        <taxon>Eukaryota</taxon>
        <taxon>Viridiplantae</taxon>
        <taxon>Streptophyta</taxon>
        <taxon>Embryophyta</taxon>
        <taxon>Tracheophyta</taxon>
        <taxon>Spermatophyta</taxon>
        <taxon>Magnoliopsida</taxon>
        <taxon>Liliopsida</taxon>
        <taxon>Poales</taxon>
        <taxon>Poaceae</taxon>
        <taxon>BOP clade</taxon>
        <taxon>Oryzoideae</taxon>
        <taxon>Oryzeae</taxon>
        <taxon>Oryzinae</taxon>
        <taxon>Oryza</taxon>
        <taxon>Oryza sativa</taxon>
    </lineage>
</organism>
<dbReference type="GO" id="GO:0010073">
    <property type="term" value="P:meristem maintenance"/>
    <property type="evidence" value="ECO:0007669"/>
    <property type="project" value="InterPro"/>
</dbReference>
<dbReference type="EMBL" id="AL731644">
    <property type="protein sequence ID" value="CAE05232.3"/>
    <property type="molecule type" value="Genomic_DNA"/>
</dbReference>
<feature type="region of interest" description="Disordered" evidence="2">
    <location>
        <begin position="533"/>
        <end position="571"/>
    </location>
</feature>
<dbReference type="PANTHER" id="PTHR46033">
    <property type="entry name" value="PROTEIN MAIN-LIKE 2"/>
    <property type="match status" value="1"/>
</dbReference>
<feature type="region of interest" description="Disordered" evidence="2">
    <location>
        <begin position="597"/>
        <end position="660"/>
    </location>
</feature>
<feature type="compositionally biased region" description="Basic residues" evidence="2">
    <location>
        <begin position="619"/>
        <end position="631"/>
    </location>
</feature>
<feature type="compositionally biased region" description="Pro residues" evidence="2">
    <location>
        <begin position="603"/>
        <end position="614"/>
    </location>
</feature>
<dbReference type="Pfam" id="PF07197">
    <property type="entry name" value="DUF1409"/>
    <property type="match status" value="1"/>
</dbReference>
<evidence type="ECO:0000313" key="4">
    <source>
        <dbReference type="EMBL" id="CAE05232.3"/>
    </source>
</evidence>
<dbReference type="InterPro" id="IPR010811">
    <property type="entry name" value="DUF1409"/>
</dbReference>
<accession>A0A5S6R9K3</accession>
<evidence type="ECO:0000256" key="2">
    <source>
        <dbReference type="SAM" id="MobiDB-lite"/>
    </source>
</evidence>
<feature type="coiled-coil region" evidence="1">
    <location>
        <begin position="815"/>
        <end position="870"/>
    </location>
</feature>
<keyword evidence="1" id="KW-0175">Coiled coil</keyword>
<reference evidence="5" key="1">
    <citation type="journal article" date="2005" name="Nature">
        <title>The map-based sequence of the rice genome.</title>
        <authorList>
            <consortium name="International rice genome sequencing project (IRGSP)"/>
            <person name="Matsumoto T."/>
            <person name="Wu J."/>
            <person name="Kanamori H."/>
            <person name="Katayose Y."/>
            <person name="Fujisawa M."/>
            <person name="Namiki N."/>
            <person name="Mizuno H."/>
            <person name="Yamamoto K."/>
            <person name="Antonio B.A."/>
            <person name="Baba T."/>
            <person name="Sakata K."/>
            <person name="Nagamura Y."/>
            <person name="Aoki H."/>
            <person name="Arikawa K."/>
            <person name="Arita K."/>
            <person name="Bito T."/>
            <person name="Chiden Y."/>
            <person name="Fujitsuka N."/>
            <person name="Fukunaka R."/>
            <person name="Hamada M."/>
            <person name="Harada C."/>
            <person name="Hayashi A."/>
            <person name="Hijishita S."/>
            <person name="Honda M."/>
            <person name="Hosokawa S."/>
            <person name="Ichikawa Y."/>
            <person name="Idonuma A."/>
            <person name="Iijima M."/>
            <person name="Ikeda M."/>
            <person name="Ikeno M."/>
            <person name="Ito K."/>
            <person name="Ito S."/>
            <person name="Ito T."/>
            <person name="Ito Y."/>
            <person name="Ito Y."/>
            <person name="Iwabuchi A."/>
            <person name="Kamiya K."/>
            <person name="Karasawa W."/>
            <person name="Kurita K."/>
            <person name="Katagiri S."/>
            <person name="Kikuta A."/>
            <person name="Kobayashi H."/>
            <person name="Kobayashi N."/>
            <person name="Machita K."/>
            <person name="Maehara T."/>
            <person name="Masukawa M."/>
            <person name="Mizubayashi T."/>
            <person name="Mukai Y."/>
            <person name="Nagasaki H."/>
            <person name="Nagata Y."/>
            <person name="Naito S."/>
            <person name="Nakashima M."/>
            <person name="Nakama Y."/>
            <person name="Nakamichi Y."/>
            <person name="Nakamura M."/>
            <person name="Meguro A."/>
            <person name="Negishi M."/>
            <person name="Ohta I."/>
            <person name="Ohta T."/>
            <person name="Okamoto M."/>
            <person name="Ono N."/>
            <person name="Saji S."/>
            <person name="Sakaguchi M."/>
            <person name="Sakai K."/>
            <person name="Shibata M."/>
            <person name="Shimokawa T."/>
            <person name="Song J."/>
            <person name="Takazaki Y."/>
            <person name="Terasawa K."/>
            <person name="Tsugane M."/>
            <person name="Tsuji K."/>
            <person name="Ueda S."/>
            <person name="Waki K."/>
            <person name="Yamagata H."/>
            <person name="Yamamoto M."/>
            <person name="Yamamoto S."/>
            <person name="Yamane H."/>
            <person name="Yoshiki S."/>
            <person name="Yoshihara R."/>
            <person name="Yukawa K."/>
            <person name="Zhong H."/>
            <person name="Yano M."/>
            <person name="Yuan Q."/>
            <person name="Ouyang S."/>
            <person name="Liu J."/>
            <person name="Jones K.M."/>
            <person name="Gansberger K."/>
            <person name="Moffat K."/>
            <person name="Hill J."/>
            <person name="Bera J."/>
            <person name="Fadrosh D."/>
            <person name="Jin S."/>
            <person name="Johri S."/>
            <person name="Kim M."/>
            <person name="Overton L."/>
            <person name="Reardon M."/>
            <person name="Tsitrin T."/>
            <person name="Vuong H."/>
            <person name="Weaver B."/>
            <person name="Ciecko A."/>
            <person name="Tallon L."/>
            <person name="Jackson J."/>
            <person name="Pai G."/>
            <person name="Aken S.V."/>
            <person name="Utterback T."/>
            <person name="Reidmuller S."/>
            <person name="Feldblyum T."/>
            <person name="Hsiao J."/>
            <person name="Zismann V."/>
            <person name="Iobst S."/>
            <person name="de Vazeille A.R."/>
            <person name="Buell C.R."/>
            <person name="Ying K."/>
            <person name="Li Y."/>
            <person name="Lu T."/>
            <person name="Huang Y."/>
            <person name="Zhao Q."/>
            <person name="Feng Q."/>
            <person name="Zhang L."/>
            <person name="Zhu J."/>
            <person name="Weng Q."/>
            <person name="Mu J."/>
            <person name="Lu Y."/>
            <person name="Fan D."/>
            <person name="Liu Y."/>
            <person name="Guan J."/>
            <person name="Zhang Y."/>
            <person name="Yu S."/>
            <person name="Liu X."/>
            <person name="Zhang Y."/>
            <person name="Hong G."/>
            <person name="Han B."/>
            <person name="Choisne N."/>
            <person name="Demange N."/>
            <person name="Orjeda G."/>
            <person name="Samain S."/>
            <person name="Cattolico L."/>
            <person name="Pelletier E."/>
            <person name="Couloux A."/>
            <person name="Segurens B."/>
            <person name="Wincker P."/>
            <person name="D'Hont A."/>
            <person name="Scarpelli C."/>
            <person name="Weissenbach J."/>
            <person name="Salanoubat M."/>
            <person name="Quetier F."/>
            <person name="Yu Y."/>
            <person name="Kim H.R."/>
            <person name="Rambo T."/>
            <person name="Currie J."/>
            <person name="Collura K."/>
            <person name="Luo M."/>
            <person name="Yang T."/>
            <person name="Ammiraju J.S.S."/>
            <person name="Engler F."/>
            <person name="Soderlund C."/>
            <person name="Wing R.A."/>
            <person name="Palmer L.E."/>
            <person name="de la Bastide M."/>
            <person name="Spiegel L."/>
            <person name="Nascimento L."/>
            <person name="Zutavern T."/>
            <person name="O'Shaughnessy A."/>
            <person name="Dike S."/>
            <person name="Dedhia N."/>
            <person name="Preston R."/>
            <person name="Balija V."/>
            <person name="McCombie W.R."/>
            <person name="Chow T."/>
            <person name="Chen H."/>
            <person name="Chung M."/>
            <person name="Chen C."/>
            <person name="Shaw J."/>
            <person name="Wu H."/>
            <person name="Hsiao K."/>
            <person name="Chao Y."/>
            <person name="Chu M."/>
            <person name="Cheng C."/>
            <person name="Hour A."/>
            <person name="Lee P."/>
            <person name="Lin S."/>
            <person name="Lin Y."/>
            <person name="Liou J."/>
            <person name="Liu S."/>
            <person name="Hsing Y."/>
            <person name="Raghuvanshi S."/>
            <person name="Mohanty A."/>
            <person name="Bharti A.K."/>
            <person name="Gaur A."/>
            <person name="Gupta V."/>
            <person name="Kumar D."/>
            <person name="Ravi V."/>
            <person name="Vij S."/>
            <person name="Kapur A."/>
            <person name="Khurana P."/>
            <person name="Khurana P."/>
            <person name="Khurana J.P."/>
            <person name="Tyagi A.K."/>
            <person name="Gaikwad K."/>
            <person name="Singh A."/>
            <person name="Dalal V."/>
            <person name="Srivastava S."/>
            <person name="Dixit A."/>
            <person name="Pal A.K."/>
            <person name="Ghazi I.A."/>
            <person name="Yadav M."/>
            <person name="Pandit A."/>
            <person name="Bhargava A."/>
            <person name="Sureshbabu K."/>
            <person name="Batra K."/>
            <person name="Sharma T.R."/>
            <person name="Mohapatra T."/>
            <person name="Singh N.K."/>
            <person name="Messing J."/>
            <person name="Nelson A.B."/>
            <person name="Fuks G."/>
            <person name="Kavchok S."/>
            <person name="Keizer G."/>
            <person name="Linton E."/>
            <person name="Llaca V."/>
            <person name="Song R."/>
            <person name="Tanyolac B."/>
            <person name="Young S."/>
            <person name="Ho-Il K."/>
            <person name="Hahn J.H."/>
            <person name="Sangsakoo G."/>
            <person name="Vanavichit A."/>
            <person name="de Mattos Luiz.A.T."/>
            <person name="Zimmer P.D."/>
            <person name="Malone G."/>
            <person name="Dellagostin O."/>
            <person name="de Oliveira A.C."/>
            <person name="Bevan M."/>
            <person name="Bancroft I."/>
            <person name="Minx P."/>
            <person name="Cordum H."/>
            <person name="Wilson R."/>
            <person name="Cheng Z."/>
            <person name="Jin W."/>
            <person name="Jiang J."/>
            <person name="Leong S.A."/>
            <person name="Iwama H."/>
            <person name="Gojobori T."/>
            <person name="Itoh T."/>
            <person name="Niimura Y."/>
            <person name="Fujii Y."/>
            <person name="Habara T."/>
            <person name="Sakai H."/>
            <person name="Sato Y."/>
            <person name="Wilson G."/>
            <person name="Kumar K."/>
            <person name="McCouch S."/>
            <person name="Juretic N."/>
            <person name="Hoen D."/>
            <person name="Wright S."/>
            <person name="Bruskiewich R."/>
            <person name="Bureau T."/>
            <person name="Miyao A."/>
            <person name="Hirochika H."/>
            <person name="Nishikawa T."/>
            <person name="Kadowaki K."/>
            <person name="Sugiura M."/>
            <person name="Burr B."/>
            <person name="Sasaki T."/>
        </authorList>
    </citation>
    <scope>NUCLEOTIDE SEQUENCE [LARGE SCALE GENOMIC DNA]</scope>
    <source>
        <strain evidence="5">cv. Nipponbare</strain>
    </source>
</reference>
<evidence type="ECO:0000259" key="3">
    <source>
        <dbReference type="Pfam" id="PF07197"/>
    </source>
</evidence>
<dbReference type="InterPro" id="IPR044824">
    <property type="entry name" value="MAIN-like"/>
</dbReference>
<gene>
    <name evidence="4" type="ORF">OSJNBa0011K22.14</name>
</gene>
<protein>
    <submittedName>
        <fullName evidence="4">OSJNBa0011K22.14 protein</fullName>
    </submittedName>
</protein>
<evidence type="ECO:0000256" key="1">
    <source>
        <dbReference type="SAM" id="Coils"/>
    </source>
</evidence>
<name>A0A5S6R9K3_ORYSJ</name>
<evidence type="ECO:0000313" key="5">
    <source>
        <dbReference type="Proteomes" id="UP000000763"/>
    </source>
</evidence>
<proteinExistence type="predicted"/>
<dbReference type="Proteomes" id="UP000000763">
    <property type="component" value="Chromosome 4"/>
</dbReference>
<dbReference type="AlphaFoldDB" id="A0A5S6R9K3"/>
<sequence length="875" mass="97535">MSTSANPSAVPSAEYAEHLSILVAVPSLFHDHQYFLGPIGSLDPYEFISAETNMIPFRLANPNLNHLKNTFKSWPSLEKSNPEKSWPVWYKRVSASKQAHWDEIGIGQALALTLANSAKDEPLMAAAAYFWSNTLNAFLFIQGPMIPTLLDVTMIIGLDVTSSANPISLNTKNTFEFKSKSIGDWSGYIAACGPTTNWQFLAEALETKRQFPLGKILLGYLYQMLNNASAKIAVGSVVGAGGPRWLLQTWLNLVAMKAINRPAVTVVEFPRLEPITDNDGEERTHCRCMSYGEYASTPANAGAKLSAEFLKDWFFSFYDGFQKNARVWFPYADSTDLDLLAEFRFEDINHEKYQKSREIFAATISPCILPVSIHQGRNIQVSYEFYHPISSARQFGMGQLPIGLYFADKTQCRGDISSSLMMDRLLNISRPPLGSIENIELASFRSRAFDRWWSEWKLHLFHQPASMYMTDLFPDVIPQTTESSPPRKSNRDKDIEYALGLIPDRGGPSTPIIGYHAPKTSSLLQGLIREPADAGKKRNTKVSATDPSALAPQKKAKKKKSKPTDDLPTLDPSIEQALDEEEIGEDVDQAAAELSDLGEKTPSAPPKKTPPTPAAPTHFTRKKKIASKKTSAKASSKPVPSPTPPPSPPVQPMSSGRTPMVMGSHHIEEEQQPAAPAIPVLADLFSFDIKDYFDEVEEDTTSRSLAPLYEDVRRSLEDICHRLEASLDSLVTDCGSIRARFKTIQTSIPYDLSNVLTPAIYLEQHQLKLEKARQRLADRREKKDIEATIQANRQLVHAEKIKLDHLAKEPIKSTIDQLKSEKIELLARLEECNAKLAMEEQKLADLPRAIEEQKSKLRSAIKNVADLTKSLKVIT</sequence>
<feature type="domain" description="DUF1409" evidence="3">
    <location>
        <begin position="722"/>
        <end position="769"/>
    </location>
</feature>
<reference evidence="5" key="2">
    <citation type="journal article" date="2008" name="Nucleic Acids Res.">
        <title>The rice annotation project database (RAP-DB): 2008 update.</title>
        <authorList>
            <consortium name="The rice annotation project (RAP)"/>
        </authorList>
    </citation>
    <scope>GENOME REANNOTATION</scope>
    <source>
        <strain evidence="5">cv. Nipponbare</strain>
    </source>
</reference>